<protein>
    <submittedName>
        <fullName evidence="4">Protein PafB</fullName>
    </submittedName>
</protein>
<dbReference type="PROSITE" id="PS51000">
    <property type="entry name" value="HTH_DEOR_2"/>
    <property type="match status" value="1"/>
</dbReference>
<reference evidence="4 5" key="1">
    <citation type="submission" date="2021-05" db="EMBL/GenBank/DDBJ databases">
        <title>Complete genome of Nocardioides aquaticus KCTC 9944T isolated from meromictic and hypersaline Ekho Lake, Antarctica.</title>
        <authorList>
            <person name="Hwang K."/>
            <person name="Kim K.M."/>
            <person name="Choe H."/>
        </authorList>
    </citation>
    <scope>NUCLEOTIDE SEQUENCE [LARGE SCALE GENOMIC DNA]</scope>
    <source>
        <strain evidence="4 5">KCTC 9944</strain>
    </source>
</reference>
<dbReference type="Pfam" id="PF25583">
    <property type="entry name" value="WCX"/>
    <property type="match status" value="1"/>
</dbReference>
<dbReference type="InterPro" id="IPR001034">
    <property type="entry name" value="DeoR_HTH"/>
</dbReference>
<keyword evidence="1" id="KW-0805">Transcription regulation</keyword>
<proteinExistence type="predicted"/>
<evidence type="ECO:0000256" key="2">
    <source>
        <dbReference type="ARBA" id="ARBA00023163"/>
    </source>
</evidence>
<dbReference type="PANTHER" id="PTHR34580:SF3">
    <property type="entry name" value="PROTEIN PAFB"/>
    <property type="match status" value="1"/>
</dbReference>
<dbReference type="InterPro" id="IPR028349">
    <property type="entry name" value="PafC-like"/>
</dbReference>
<dbReference type="PROSITE" id="PS52050">
    <property type="entry name" value="WYL"/>
    <property type="match status" value="1"/>
</dbReference>
<dbReference type="PIRSF" id="PIRSF016838">
    <property type="entry name" value="PafC"/>
    <property type="match status" value="1"/>
</dbReference>
<dbReference type="InterPro" id="IPR026881">
    <property type="entry name" value="WYL_dom"/>
</dbReference>
<evidence type="ECO:0000313" key="4">
    <source>
        <dbReference type="EMBL" id="QVT79492.1"/>
    </source>
</evidence>
<dbReference type="Pfam" id="PF13280">
    <property type="entry name" value="WYL"/>
    <property type="match status" value="1"/>
</dbReference>
<dbReference type="Proteomes" id="UP000679307">
    <property type="component" value="Chromosome"/>
</dbReference>
<dbReference type="InterPro" id="IPR013196">
    <property type="entry name" value="HTH_11"/>
</dbReference>
<dbReference type="InterPro" id="IPR057727">
    <property type="entry name" value="WCX_dom"/>
</dbReference>
<feature type="domain" description="HTH deoR-type" evidence="3">
    <location>
        <begin position="15"/>
        <end position="70"/>
    </location>
</feature>
<organism evidence="4 5">
    <name type="scientific">Nocardioides aquaticus</name>
    <dbReference type="NCBI Taxonomy" id="160826"/>
    <lineage>
        <taxon>Bacteria</taxon>
        <taxon>Bacillati</taxon>
        <taxon>Actinomycetota</taxon>
        <taxon>Actinomycetes</taxon>
        <taxon>Propionibacteriales</taxon>
        <taxon>Nocardioidaceae</taxon>
        <taxon>Nocardioides</taxon>
    </lineage>
</organism>
<gene>
    <name evidence="4" type="primary">pafB_1</name>
    <name evidence="4" type="ORF">ENKNEFLB_01874</name>
</gene>
<dbReference type="PANTHER" id="PTHR34580">
    <property type="match status" value="1"/>
</dbReference>
<keyword evidence="5" id="KW-1185">Reference proteome</keyword>
<accession>A0ABX8EHC3</accession>
<dbReference type="Pfam" id="PF08279">
    <property type="entry name" value="HTH_11"/>
    <property type="match status" value="1"/>
</dbReference>
<sequence>MIGQDGVMADEGHRTTERVLHLLGLLQQRAVWTGPDLAERLGVTTRSVRRDVDRLRALGYPVNAAPGLGGGYQLGAGRALPPLLLDDAEAVATAVALRLGARGTVAGGGEAALRALAKLDQVLPARLREEVRALQSAISTLDGGVEEVEADLLLVLARATRDEVRVRVGYTDRDGAVTRRRLEPYGLVATGRRWYLMAWDLDREDWRTLRLDRMREPEATTWRFRPREHPDPAEHVQHAITVSAYRVRGRVRVAAPAAVVRARTTAASVRVEEVDDDTCVLHAGADDADNLARHLALLGLELKVLDPPELVAAVRRLGERMLRAAG</sequence>
<keyword evidence="2" id="KW-0804">Transcription</keyword>
<evidence type="ECO:0000256" key="1">
    <source>
        <dbReference type="ARBA" id="ARBA00023015"/>
    </source>
</evidence>
<name>A0ABX8EHC3_9ACTN</name>
<evidence type="ECO:0000259" key="3">
    <source>
        <dbReference type="PROSITE" id="PS51000"/>
    </source>
</evidence>
<evidence type="ECO:0000313" key="5">
    <source>
        <dbReference type="Proteomes" id="UP000679307"/>
    </source>
</evidence>
<dbReference type="EMBL" id="CP075371">
    <property type="protein sequence ID" value="QVT79492.1"/>
    <property type="molecule type" value="Genomic_DNA"/>
</dbReference>
<dbReference type="InterPro" id="IPR051534">
    <property type="entry name" value="CBASS_pafABC_assoc_protein"/>
</dbReference>